<comment type="similarity">
    <text evidence="1 2">Belongs to the Dps family.</text>
</comment>
<accession>A0A2W5FE33</accession>
<dbReference type="Proteomes" id="UP000249645">
    <property type="component" value="Unassembled WGS sequence"/>
</dbReference>
<protein>
    <submittedName>
        <fullName evidence="5">DNA starvation/stationary phase protection protein</fullName>
    </submittedName>
</protein>
<reference evidence="5 6" key="1">
    <citation type="submission" date="2017-11" db="EMBL/GenBank/DDBJ databases">
        <title>Infants hospitalized years apart are colonized by the same room-sourced microbial strains.</title>
        <authorList>
            <person name="Brooks B."/>
            <person name="Olm M.R."/>
            <person name="Firek B.A."/>
            <person name="Baker R."/>
            <person name="Thomas B.C."/>
            <person name="Morowitz M.J."/>
            <person name="Banfield J.F."/>
        </authorList>
    </citation>
    <scope>NUCLEOTIDE SEQUENCE [LARGE SCALE GENOMIC DNA]</scope>
    <source>
        <strain evidence="5">S2_009_000_R2_76</strain>
    </source>
</reference>
<dbReference type="EMBL" id="QFOI01000018">
    <property type="protein sequence ID" value="PZP51900.1"/>
    <property type="molecule type" value="Genomic_DNA"/>
</dbReference>
<dbReference type="AlphaFoldDB" id="A0A2W5FE33"/>
<dbReference type="InterPro" id="IPR023188">
    <property type="entry name" value="DPS_DNA-bd_CS"/>
</dbReference>
<dbReference type="GO" id="GO:0016722">
    <property type="term" value="F:oxidoreductase activity, acting on metal ions"/>
    <property type="evidence" value="ECO:0007669"/>
    <property type="project" value="InterPro"/>
</dbReference>
<evidence type="ECO:0000256" key="3">
    <source>
        <dbReference type="SAM" id="Coils"/>
    </source>
</evidence>
<dbReference type="Gene3D" id="1.20.1260.10">
    <property type="match status" value="1"/>
</dbReference>
<feature type="coiled-coil region" evidence="3">
    <location>
        <begin position="115"/>
        <end position="142"/>
    </location>
</feature>
<dbReference type="PANTHER" id="PTHR42932:SF3">
    <property type="entry name" value="DNA PROTECTION DURING STARVATION PROTEIN"/>
    <property type="match status" value="1"/>
</dbReference>
<evidence type="ECO:0000256" key="2">
    <source>
        <dbReference type="RuleBase" id="RU003875"/>
    </source>
</evidence>
<evidence type="ECO:0000313" key="5">
    <source>
        <dbReference type="EMBL" id="PZP51900.1"/>
    </source>
</evidence>
<name>A0A2W5FE33_9SPHI</name>
<dbReference type="PIRSF" id="PIRSF005900">
    <property type="entry name" value="Dps"/>
    <property type="match status" value="1"/>
</dbReference>
<dbReference type="InterPro" id="IPR009078">
    <property type="entry name" value="Ferritin-like_SF"/>
</dbReference>
<dbReference type="GO" id="GO:0008199">
    <property type="term" value="F:ferric iron binding"/>
    <property type="evidence" value="ECO:0007669"/>
    <property type="project" value="InterPro"/>
</dbReference>
<dbReference type="InterPro" id="IPR008331">
    <property type="entry name" value="Ferritin_DPS_dom"/>
</dbReference>
<dbReference type="SUPFAM" id="SSF47240">
    <property type="entry name" value="Ferritin-like"/>
    <property type="match status" value="1"/>
</dbReference>
<comment type="caution">
    <text evidence="5">The sequence shown here is derived from an EMBL/GenBank/DDBJ whole genome shotgun (WGS) entry which is preliminary data.</text>
</comment>
<evidence type="ECO:0000313" key="6">
    <source>
        <dbReference type="Proteomes" id="UP000249645"/>
    </source>
</evidence>
<evidence type="ECO:0000256" key="1">
    <source>
        <dbReference type="ARBA" id="ARBA00009497"/>
    </source>
</evidence>
<feature type="domain" description="Ferritin/DPS" evidence="4">
    <location>
        <begin position="33"/>
        <end position="171"/>
    </location>
</feature>
<organism evidence="5 6">
    <name type="scientific">Pseudopedobacter saltans</name>
    <dbReference type="NCBI Taxonomy" id="151895"/>
    <lineage>
        <taxon>Bacteria</taxon>
        <taxon>Pseudomonadati</taxon>
        <taxon>Bacteroidota</taxon>
        <taxon>Sphingobacteriia</taxon>
        <taxon>Sphingobacteriales</taxon>
        <taxon>Sphingobacteriaceae</taxon>
        <taxon>Pseudopedobacter</taxon>
    </lineage>
</organism>
<gene>
    <name evidence="5" type="ORF">DI598_02085</name>
</gene>
<dbReference type="InterPro" id="IPR012347">
    <property type="entry name" value="Ferritin-like"/>
</dbReference>
<keyword evidence="3" id="KW-0175">Coiled coil</keyword>
<dbReference type="PROSITE" id="PS00819">
    <property type="entry name" value="DPS_2"/>
    <property type="match status" value="1"/>
</dbReference>
<dbReference type="CDD" id="cd01043">
    <property type="entry name" value="DPS"/>
    <property type="match status" value="1"/>
</dbReference>
<dbReference type="InterPro" id="IPR002177">
    <property type="entry name" value="DPS_DNA-bd"/>
</dbReference>
<dbReference type="PANTHER" id="PTHR42932">
    <property type="entry name" value="GENERAL STRESS PROTEIN 20U"/>
    <property type="match status" value="1"/>
</dbReference>
<sequence>MAKKVSVAKPVVTNNVPINIGISEKNAQEVANRLQVILSDEQVLYAKTRNYHWNVEGPSFLEYHKLFETLYTELAESIDEVAERIRKIGHFALGRLQDFLQNARLLEGEYTNESKVQLQNLLNDHETIIRELRVDIDDIDEKFKDAGTADFLTGLLEDHERWAWFLRSYLGGKK</sequence>
<dbReference type="Pfam" id="PF00210">
    <property type="entry name" value="Ferritin"/>
    <property type="match status" value="1"/>
</dbReference>
<evidence type="ECO:0000259" key="4">
    <source>
        <dbReference type="Pfam" id="PF00210"/>
    </source>
</evidence>
<dbReference type="PRINTS" id="PR01346">
    <property type="entry name" value="HELNAPAPROT"/>
</dbReference>
<proteinExistence type="inferred from homology"/>